<proteinExistence type="predicted"/>
<feature type="transmembrane region" description="Helical" evidence="1">
    <location>
        <begin position="30"/>
        <end position="48"/>
    </location>
</feature>
<sequence length="84" mass="9280">MIMGSLSFLTMIAACFVFARRFASQKHSGWVIYSVATGVLFFIAFVGISTGNLWLNSAFVFTALNAYIWISVIAARILARQSHV</sequence>
<protein>
    <submittedName>
        <fullName evidence="2">Uncharacterized protein</fullName>
    </submittedName>
</protein>
<feature type="transmembrane region" description="Helical" evidence="1">
    <location>
        <begin position="54"/>
        <end position="79"/>
    </location>
</feature>
<name>A0ABQ6FSI1_9CHLR</name>
<dbReference type="EMBL" id="BSRI01000001">
    <property type="protein sequence ID" value="GLV55406.1"/>
    <property type="molecule type" value="Genomic_DNA"/>
</dbReference>
<feature type="transmembrane region" description="Helical" evidence="1">
    <location>
        <begin position="6"/>
        <end position="23"/>
    </location>
</feature>
<evidence type="ECO:0000313" key="2">
    <source>
        <dbReference type="EMBL" id="GLV55406.1"/>
    </source>
</evidence>
<keyword evidence="1" id="KW-1133">Transmembrane helix</keyword>
<keyword evidence="3" id="KW-1185">Reference proteome</keyword>
<evidence type="ECO:0000256" key="1">
    <source>
        <dbReference type="SAM" id="Phobius"/>
    </source>
</evidence>
<reference evidence="2 3" key="1">
    <citation type="submission" date="2023-02" db="EMBL/GenBank/DDBJ databases">
        <title>Dictyobacter halimunensis sp. nov., a new member of the class Ktedonobacteria from forest soil in a geothermal area.</title>
        <authorList>
            <person name="Rachmania M.K."/>
            <person name="Ningsih F."/>
            <person name="Sakai Y."/>
            <person name="Yabe S."/>
            <person name="Yokota A."/>
            <person name="Sjamsuridzal W."/>
        </authorList>
    </citation>
    <scope>NUCLEOTIDE SEQUENCE [LARGE SCALE GENOMIC DNA]</scope>
    <source>
        <strain evidence="2 3">S3.2.2.5</strain>
    </source>
</reference>
<keyword evidence="1" id="KW-0472">Membrane</keyword>
<accession>A0ABQ6FSI1</accession>
<organism evidence="2 3">
    <name type="scientific">Dictyobacter halimunensis</name>
    <dbReference type="NCBI Taxonomy" id="3026934"/>
    <lineage>
        <taxon>Bacteria</taxon>
        <taxon>Bacillati</taxon>
        <taxon>Chloroflexota</taxon>
        <taxon>Ktedonobacteria</taxon>
        <taxon>Ktedonobacterales</taxon>
        <taxon>Dictyobacteraceae</taxon>
        <taxon>Dictyobacter</taxon>
    </lineage>
</organism>
<keyword evidence="1" id="KW-0812">Transmembrane</keyword>
<comment type="caution">
    <text evidence="2">The sequence shown here is derived from an EMBL/GenBank/DDBJ whole genome shotgun (WGS) entry which is preliminary data.</text>
</comment>
<dbReference type="Proteomes" id="UP001344906">
    <property type="component" value="Unassembled WGS sequence"/>
</dbReference>
<gene>
    <name evidence="2" type="ORF">KDH_22500</name>
</gene>
<evidence type="ECO:0000313" key="3">
    <source>
        <dbReference type="Proteomes" id="UP001344906"/>
    </source>
</evidence>